<reference evidence="2" key="1">
    <citation type="submission" date="2021-07" db="EMBL/GenBank/DDBJ databases">
        <authorList>
            <person name="Durling M."/>
        </authorList>
    </citation>
    <scope>NUCLEOTIDE SEQUENCE</scope>
</reference>
<dbReference type="AlphaFoldDB" id="A0A9N9KR25"/>
<sequence>MGSAEIKPWRLQPQTRYIFKNANLVDPVDGVVHESATVTISGGLIQDVTLTPLNEAQLREKHSTENATVVDLQNKFLCPGLFDCHVHIIAVPGEKEWRDTKHLDQMTSAYRQAFVCQQMLHRGFTTVRDCGGATLALKKSIEDGLIQGPRLFIAGHFLSQTGGHGDTRSSHDHGKIQCCGGGSSNFPSHICDGVPECLRSARECVRTGSDFLKIMGGGGVCSPTDRIDNIQFTAEEVTAITTVAKNSQMYATSHAYTPASIRQAMENGVLGIEHGNMIDKETAELMVSKGAYLTPTLVTYTAMAHEKYSGYMPQESMEKNSEVFVAGLRGLKIAADVGVNICYGSDLLGHLGESQLEEFTIRSQVLSSLEICRRSTVISDKILRSATVTPAKMMGQEKFLGQIKRGFAADMLILKKNPLEDIKVLTEPSNNLLAVIKEGRV</sequence>
<dbReference type="CDD" id="cd01299">
    <property type="entry name" value="Met_dep_hydrolase_A"/>
    <property type="match status" value="1"/>
</dbReference>
<dbReference type="PANTHER" id="PTHR43135:SF3">
    <property type="entry name" value="ALPHA-D-RIBOSE 1-METHYLPHOSPHONATE 5-TRIPHOSPHATE DIPHOSPHATASE"/>
    <property type="match status" value="1"/>
</dbReference>
<dbReference type="PANTHER" id="PTHR43135">
    <property type="entry name" value="ALPHA-D-RIBOSE 1-METHYLPHOSPHONATE 5-TRIPHOSPHATE DIPHOSPHATASE"/>
    <property type="match status" value="1"/>
</dbReference>
<feature type="domain" description="Amidohydrolase-related" evidence="1">
    <location>
        <begin position="76"/>
        <end position="440"/>
    </location>
</feature>
<evidence type="ECO:0000259" key="1">
    <source>
        <dbReference type="Pfam" id="PF01979"/>
    </source>
</evidence>
<dbReference type="InterPro" id="IPR011059">
    <property type="entry name" value="Metal-dep_hydrolase_composite"/>
</dbReference>
<evidence type="ECO:0000313" key="2">
    <source>
        <dbReference type="EMBL" id="CAG8950022.1"/>
    </source>
</evidence>
<dbReference type="InterPro" id="IPR006680">
    <property type="entry name" value="Amidohydro-rel"/>
</dbReference>
<dbReference type="Gene3D" id="2.30.40.10">
    <property type="entry name" value="Urease, subunit C, domain 1"/>
    <property type="match status" value="1"/>
</dbReference>
<gene>
    <name evidence="2" type="ORF">HYFRA_00004356</name>
</gene>
<dbReference type="InterPro" id="IPR057744">
    <property type="entry name" value="OTAase-like"/>
</dbReference>
<evidence type="ECO:0000313" key="3">
    <source>
        <dbReference type="Proteomes" id="UP000696280"/>
    </source>
</evidence>
<dbReference type="Pfam" id="PF01979">
    <property type="entry name" value="Amidohydro_1"/>
    <property type="match status" value="1"/>
</dbReference>
<dbReference type="InterPro" id="IPR032466">
    <property type="entry name" value="Metal_Hydrolase"/>
</dbReference>
<dbReference type="Gene3D" id="3.20.20.140">
    <property type="entry name" value="Metal-dependent hydrolases"/>
    <property type="match status" value="1"/>
</dbReference>
<protein>
    <recommendedName>
        <fullName evidence="1">Amidohydrolase-related domain-containing protein</fullName>
    </recommendedName>
</protein>
<feature type="non-terminal residue" evidence="2">
    <location>
        <position position="1"/>
    </location>
</feature>
<keyword evidence="3" id="KW-1185">Reference proteome</keyword>
<dbReference type="EMBL" id="CAJVRL010000025">
    <property type="protein sequence ID" value="CAG8950022.1"/>
    <property type="molecule type" value="Genomic_DNA"/>
</dbReference>
<comment type="caution">
    <text evidence="2">The sequence shown here is derived from an EMBL/GenBank/DDBJ whole genome shotgun (WGS) entry which is preliminary data.</text>
</comment>
<dbReference type="SUPFAM" id="SSF51338">
    <property type="entry name" value="Composite domain of metallo-dependent hydrolases"/>
    <property type="match status" value="1"/>
</dbReference>
<proteinExistence type="predicted"/>
<dbReference type="SUPFAM" id="SSF51556">
    <property type="entry name" value="Metallo-dependent hydrolases"/>
    <property type="match status" value="1"/>
</dbReference>
<dbReference type="Proteomes" id="UP000696280">
    <property type="component" value="Unassembled WGS sequence"/>
</dbReference>
<dbReference type="InterPro" id="IPR051781">
    <property type="entry name" value="Metallo-dep_Hydrolase"/>
</dbReference>
<name>A0A9N9KR25_9HELO</name>
<dbReference type="OrthoDB" id="194468at2759"/>
<dbReference type="GO" id="GO:0016810">
    <property type="term" value="F:hydrolase activity, acting on carbon-nitrogen (but not peptide) bonds"/>
    <property type="evidence" value="ECO:0007669"/>
    <property type="project" value="InterPro"/>
</dbReference>
<organism evidence="2 3">
    <name type="scientific">Hymenoscyphus fraxineus</name>
    <dbReference type="NCBI Taxonomy" id="746836"/>
    <lineage>
        <taxon>Eukaryota</taxon>
        <taxon>Fungi</taxon>
        <taxon>Dikarya</taxon>
        <taxon>Ascomycota</taxon>
        <taxon>Pezizomycotina</taxon>
        <taxon>Leotiomycetes</taxon>
        <taxon>Helotiales</taxon>
        <taxon>Helotiaceae</taxon>
        <taxon>Hymenoscyphus</taxon>
    </lineage>
</organism>
<accession>A0A9N9KR25</accession>